<dbReference type="Proteomes" id="UP001151287">
    <property type="component" value="Unassembled WGS sequence"/>
</dbReference>
<dbReference type="InterPro" id="IPR026153">
    <property type="entry name" value="Treslin"/>
</dbReference>
<accession>A0A9P9ZA32</accession>
<evidence type="ECO:0000256" key="1">
    <source>
        <dbReference type="SAM" id="MobiDB-lite"/>
    </source>
</evidence>
<dbReference type="GO" id="GO:0010212">
    <property type="term" value="P:response to ionizing radiation"/>
    <property type="evidence" value="ECO:0007669"/>
    <property type="project" value="InterPro"/>
</dbReference>
<dbReference type="EMBL" id="JAMQYH010000005">
    <property type="protein sequence ID" value="KAJ1685165.1"/>
    <property type="molecule type" value="Genomic_DNA"/>
</dbReference>
<evidence type="ECO:0000313" key="4">
    <source>
        <dbReference type="Proteomes" id="UP001151287"/>
    </source>
</evidence>
<dbReference type="Pfam" id="PF21855">
    <property type="entry name" value="Treslin_STD"/>
    <property type="match status" value="1"/>
</dbReference>
<feature type="region of interest" description="Disordered" evidence="1">
    <location>
        <begin position="810"/>
        <end position="830"/>
    </location>
</feature>
<dbReference type="GO" id="GO:0005634">
    <property type="term" value="C:nucleus"/>
    <property type="evidence" value="ECO:0007669"/>
    <property type="project" value="InterPro"/>
</dbReference>
<dbReference type="GO" id="GO:0007095">
    <property type="term" value="P:mitotic G2 DNA damage checkpoint signaling"/>
    <property type="evidence" value="ECO:0007669"/>
    <property type="project" value="TreeGrafter"/>
</dbReference>
<proteinExistence type="predicted"/>
<dbReference type="PANTHER" id="PTHR21556:SF2">
    <property type="entry name" value="TRESLIN"/>
    <property type="match status" value="1"/>
</dbReference>
<gene>
    <name evidence="3" type="ORF">LUZ63_016555</name>
</gene>
<dbReference type="GO" id="GO:0030174">
    <property type="term" value="P:regulation of DNA-templated DNA replication initiation"/>
    <property type="evidence" value="ECO:0007669"/>
    <property type="project" value="TreeGrafter"/>
</dbReference>
<name>A0A9P9ZA32_9POAL</name>
<dbReference type="InterPro" id="IPR053920">
    <property type="entry name" value="Treslin_STD"/>
</dbReference>
<dbReference type="PANTHER" id="PTHR21556">
    <property type="entry name" value="TRESLIN"/>
    <property type="match status" value="1"/>
</dbReference>
<reference evidence="3" key="1">
    <citation type="journal article" date="2022" name="Cell">
        <title>Repeat-based holocentromeres influence genome architecture and karyotype evolution.</title>
        <authorList>
            <person name="Hofstatter P.G."/>
            <person name="Thangavel G."/>
            <person name="Lux T."/>
            <person name="Neumann P."/>
            <person name="Vondrak T."/>
            <person name="Novak P."/>
            <person name="Zhang M."/>
            <person name="Costa L."/>
            <person name="Castellani M."/>
            <person name="Scott A."/>
            <person name="Toegelov H."/>
            <person name="Fuchs J."/>
            <person name="Mata-Sucre Y."/>
            <person name="Dias Y."/>
            <person name="Vanzela A.L.L."/>
            <person name="Huettel B."/>
            <person name="Almeida C.C.S."/>
            <person name="Simkova H."/>
            <person name="Souza G."/>
            <person name="Pedrosa-Harand A."/>
            <person name="Macas J."/>
            <person name="Mayer K.F.X."/>
            <person name="Houben A."/>
            <person name="Marques A."/>
        </authorList>
    </citation>
    <scope>NUCLEOTIDE SEQUENCE</scope>
    <source>
        <strain evidence="3">RhyBre1mFocal</strain>
    </source>
</reference>
<organism evidence="3 4">
    <name type="scientific">Rhynchospora breviuscula</name>
    <dbReference type="NCBI Taxonomy" id="2022672"/>
    <lineage>
        <taxon>Eukaryota</taxon>
        <taxon>Viridiplantae</taxon>
        <taxon>Streptophyta</taxon>
        <taxon>Embryophyta</taxon>
        <taxon>Tracheophyta</taxon>
        <taxon>Spermatophyta</taxon>
        <taxon>Magnoliopsida</taxon>
        <taxon>Liliopsida</taxon>
        <taxon>Poales</taxon>
        <taxon>Cyperaceae</taxon>
        <taxon>Cyperoideae</taxon>
        <taxon>Rhynchosporeae</taxon>
        <taxon>Rhynchospora</taxon>
    </lineage>
</organism>
<keyword evidence="4" id="KW-1185">Reference proteome</keyword>
<dbReference type="GO" id="GO:0003682">
    <property type="term" value="F:chromatin binding"/>
    <property type="evidence" value="ECO:0007669"/>
    <property type="project" value="TreeGrafter"/>
</dbReference>
<dbReference type="OrthoDB" id="1913152at2759"/>
<comment type="caution">
    <text evidence="3">The sequence shown here is derived from an EMBL/GenBank/DDBJ whole genome shotgun (WGS) entry which is preliminary data.</text>
</comment>
<dbReference type="GO" id="GO:0006260">
    <property type="term" value="P:DNA replication"/>
    <property type="evidence" value="ECO:0007669"/>
    <property type="project" value="InterPro"/>
</dbReference>
<dbReference type="AlphaFoldDB" id="A0A9P9ZA32"/>
<dbReference type="GO" id="GO:0033314">
    <property type="term" value="P:mitotic DNA replication checkpoint signaling"/>
    <property type="evidence" value="ECO:0007669"/>
    <property type="project" value="InterPro"/>
</dbReference>
<protein>
    <recommendedName>
        <fullName evidence="2">Treslin STD domain-containing protein</fullName>
    </recommendedName>
</protein>
<feature type="domain" description="Treslin STD" evidence="2">
    <location>
        <begin position="590"/>
        <end position="729"/>
    </location>
</feature>
<evidence type="ECO:0000259" key="2">
    <source>
        <dbReference type="Pfam" id="PF21855"/>
    </source>
</evidence>
<sequence>MDRLHQNTQRVVLLIDLQPLVSSQNPNLLNTNSYFSPILASIRRILSSPQLASSLSALKFVFSNLSPISSSSKTHHLLGKCPNSLSFNEHPQTLFALSETLQSISSNPDLSNWQINGASKASLLAKLLLQLENQYAWEAKRSAELNQGLLRSGSNLVIVISPVPQDADILAQFVDLEATVDGPVGFHDFGKKFMQIFGPVKERLSLRDISLSWVRVDFEIGSEKEKPGSGWLERVLKENNWGFSSTDAIVLGSSIIPVGLIFPFIGCSIGKKHDRNSEISPLELVLEISDTNGKPLECKSCQLEALHLQIMDQRSVNMSPSFQNFGRDITKICVKGVKKVGDGERILKDASSMVLIHGLSNKFREGTQKGADEFLPDRILEHICTEKGELVREMPIWQLFLSFLYSRNYAAMVSVPDSNGTCLEGVLIPFTINHGLLYVLEKGFLETERCRCGLLETKGEKRKRKKVIGHLLESHDFISFRDIALSHSEAGVLGDICDLYFCKFSSKLKKLKFFKCWVNQMRESCTGSCNITAKERESEVKTENIQPQEVSLENKMHKNEERVSPFSSVTEAEIFLGSIEEKIEKDLVLEDGNLGISVENFIHLIMDAVSRKVGGEGQGVGLEVASLILKKPKDLLSKYKESSYSTNYKLREHEIQILFRLEILKSVAGSHIEETRKQRMIREICLLLQFIDLNLQNSCVATSIIDFVERTIKSRYAHSIPHIVQQIYGQMEFDMSEQDETFYSPNNTDPDNTGEPKIEKLSIHEQIDEMMEKKKMKARERIDRQRRFKSFTSWTPDLHRVWALKQPKFDRNGLDLRPPSSSRRKKRRLSGNFVVCETPMTGMKETTSGTKTPNRSLSKALFTDEFDSVQASPCTDTCG</sequence>
<evidence type="ECO:0000313" key="3">
    <source>
        <dbReference type="EMBL" id="KAJ1685165.1"/>
    </source>
</evidence>